<dbReference type="AlphaFoldDB" id="A0A917E792"/>
<proteinExistence type="predicted"/>
<name>A0A917E792_9FLAO</name>
<gene>
    <name evidence="2" type="ORF">GCM10010831_09900</name>
</gene>
<dbReference type="Gene3D" id="3.40.50.720">
    <property type="entry name" value="NAD(P)-binding Rossmann-like Domain"/>
    <property type="match status" value="1"/>
</dbReference>
<dbReference type="PANTHER" id="PTHR15020">
    <property type="entry name" value="FLAVIN REDUCTASE-RELATED"/>
    <property type="match status" value="1"/>
</dbReference>
<comment type="caution">
    <text evidence="2">The sequence shown here is derived from an EMBL/GenBank/DDBJ whole genome shotgun (WGS) entry which is preliminary data.</text>
</comment>
<reference evidence="2 3" key="1">
    <citation type="journal article" date="2014" name="Int. J. Syst. Evol. Microbiol.">
        <title>Complete genome sequence of Corynebacterium casei LMG S-19264T (=DSM 44701T), isolated from a smear-ripened cheese.</title>
        <authorList>
            <consortium name="US DOE Joint Genome Institute (JGI-PGF)"/>
            <person name="Walter F."/>
            <person name="Albersmeier A."/>
            <person name="Kalinowski J."/>
            <person name="Ruckert C."/>
        </authorList>
    </citation>
    <scope>NUCLEOTIDE SEQUENCE [LARGE SCALE GENOMIC DNA]</scope>
    <source>
        <strain evidence="2 3">CGMCC 1.12925</strain>
    </source>
</reference>
<dbReference type="CDD" id="cd05243">
    <property type="entry name" value="SDR_a5"/>
    <property type="match status" value="1"/>
</dbReference>
<evidence type="ECO:0000313" key="3">
    <source>
        <dbReference type="Proteomes" id="UP000599688"/>
    </source>
</evidence>
<accession>A0A917E792</accession>
<dbReference type="EMBL" id="BMGL01000005">
    <property type="protein sequence ID" value="GGE10415.1"/>
    <property type="molecule type" value="Genomic_DNA"/>
</dbReference>
<dbReference type="SUPFAM" id="SSF51735">
    <property type="entry name" value="NAD(P)-binding Rossmann-fold domains"/>
    <property type="match status" value="1"/>
</dbReference>
<dbReference type="RefSeq" id="WP_188405702.1">
    <property type="nucleotide sequence ID" value="NZ_BMGL01000005.1"/>
</dbReference>
<sequence>MEKILVIGANGATGKHIVKILSNIDRYHIKALIRSEEQKENFDCKAIEFYVGDLEKDFNKAFEEVDKVIFAAGSGGSTSDKKTIAVDQNGAKKAIDYAVEYQLKKFVMLSSMGTEHSDKVKGLEVYLKAKKEADDYLKNQRIDYSILQPGTLTKYEAKHKIKKIKGVANGSVSREDVAYILVKCLNQKICNNKSFSFINGTEPVDEVLSEI</sequence>
<keyword evidence="3" id="KW-1185">Reference proteome</keyword>
<dbReference type="Proteomes" id="UP000599688">
    <property type="component" value="Unassembled WGS sequence"/>
</dbReference>
<feature type="domain" description="NAD(P)-binding" evidence="1">
    <location>
        <begin position="8"/>
        <end position="187"/>
    </location>
</feature>
<dbReference type="InterPro" id="IPR016040">
    <property type="entry name" value="NAD(P)-bd_dom"/>
</dbReference>
<protein>
    <submittedName>
        <fullName evidence="2">NAD dependent epimerase/dehydratase</fullName>
    </submittedName>
</protein>
<dbReference type="InterPro" id="IPR036291">
    <property type="entry name" value="NAD(P)-bd_dom_sf"/>
</dbReference>
<organism evidence="2 3">
    <name type="scientific">Psychroflexus salis</name>
    <dbReference type="NCBI Taxonomy" id="1526574"/>
    <lineage>
        <taxon>Bacteria</taxon>
        <taxon>Pseudomonadati</taxon>
        <taxon>Bacteroidota</taxon>
        <taxon>Flavobacteriia</taxon>
        <taxon>Flavobacteriales</taxon>
        <taxon>Flavobacteriaceae</taxon>
        <taxon>Psychroflexus</taxon>
    </lineage>
</organism>
<dbReference type="Pfam" id="PF13460">
    <property type="entry name" value="NAD_binding_10"/>
    <property type="match status" value="1"/>
</dbReference>
<dbReference type="PANTHER" id="PTHR15020:SF50">
    <property type="entry name" value="UPF0659 PROTEIN YMR090W"/>
    <property type="match status" value="1"/>
</dbReference>
<evidence type="ECO:0000313" key="2">
    <source>
        <dbReference type="EMBL" id="GGE10415.1"/>
    </source>
</evidence>
<evidence type="ECO:0000259" key="1">
    <source>
        <dbReference type="Pfam" id="PF13460"/>
    </source>
</evidence>